<feature type="region of interest" description="Disordered" evidence="1">
    <location>
        <begin position="228"/>
        <end position="251"/>
    </location>
</feature>
<keyword evidence="3" id="KW-1185">Reference proteome</keyword>
<organism evidence="2 3">
    <name type="scientific">Symbiodinium microadriaticum</name>
    <name type="common">Dinoflagellate</name>
    <name type="synonym">Zooxanthella microadriatica</name>
    <dbReference type="NCBI Taxonomy" id="2951"/>
    <lineage>
        <taxon>Eukaryota</taxon>
        <taxon>Sar</taxon>
        <taxon>Alveolata</taxon>
        <taxon>Dinophyceae</taxon>
        <taxon>Suessiales</taxon>
        <taxon>Symbiodiniaceae</taxon>
        <taxon>Symbiodinium</taxon>
    </lineage>
</organism>
<name>A0A1Q9DB09_SYMMI</name>
<evidence type="ECO:0000256" key="1">
    <source>
        <dbReference type="SAM" id="MobiDB-lite"/>
    </source>
</evidence>
<evidence type="ECO:0000313" key="2">
    <source>
        <dbReference type="EMBL" id="OLP92403.1"/>
    </source>
</evidence>
<sequence>MMLTRNEACSHSQTEKFTDWVLVFLLAEFLPIPELMPHNSSDITPHIDHQRQSKLPFCNLPGQKTLVLKVMLGRGTATNIRSAQVRAEFAEEIVVRARQALTGYTLEFSGCMLLKKWSAQVRAEFAEEIVVRARQALTGYTLEFSGCMLLKKWSAQVRAEFAEEIVVRGVAAWLKLYEACVADPFTKMARLLGLVLPSNLVNKIITSTERHDALARWVPRDGKGELERGVREDGVGRQGRPGQEGLDLGRGHVGAHQGLEARVGADREVPLVGQRLGQEARAGDGVVDLRLGSRAS</sequence>
<accession>A0A1Q9DB09</accession>
<dbReference type="Proteomes" id="UP000186817">
    <property type="component" value="Unassembled WGS sequence"/>
</dbReference>
<gene>
    <name evidence="2" type="ORF">AK812_SmicGene25789</name>
</gene>
<protein>
    <submittedName>
        <fullName evidence="2">Uncharacterized protein</fullName>
    </submittedName>
</protein>
<evidence type="ECO:0000313" key="3">
    <source>
        <dbReference type="Proteomes" id="UP000186817"/>
    </source>
</evidence>
<reference evidence="2 3" key="1">
    <citation type="submission" date="2016-02" db="EMBL/GenBank/DDBJ databases">
        <title>Genome analysis of coral dinoflagellate symbionts highlights evolutionary adaptations to a symbiotic lifestyle.</title>
        <authorList>
            <person name="Aranda M."/>
            <person name="Li Y."/>
            <person name="Liew Y.J."/>
            <person name="Baumgarten S."/>
            <person name="Simakov O."/>
            <person name="Wilson M."/>
            <person name="Piel J."/>
            <person name="Ashoor H."/>
            <person name="Bougouffa S."/>
            <person name="Bajic V.B."/>
            <person name="Ryu T."/>
            <person name="Ravasi T."/>
            <person name="Bayer T."/>
            <person name="Micklem G."/>
            <person name="Kim H."/>
            <person name="Bhak J."/>
            <person name="Lajeunesse T.C."/>
            <person name="Voolstra C.R."/>
        </authorList>
    </citation>
    <scope>NUCLEOTIDE SEQUENCE [LARGE SCALE GENOMIC DNA]</scope>
    <source>
        <strain evidence="2 3">CCMP2467</strain>
    </source>
</reference>
<proteinExistence type="predicted"/>
<dbReference type="AlphaFoldDB" id="A0A1Q9DB09"/>
<comment type="caution">
    <text evidence="2">The sequence shown here is derived from an EMBL/GenBank/DDBJ whole genome shotgun (WGS) entry which is preliminary data.</text>
</comment>
<dbReference type="EMBL" id="LSRX01000623">
    <property type="protein sequence ID" value="OLP92403.1"/>
    <property type="molecule type" value="Genomic_DNA"/>
</dbReference>